<reference evidence="2 3" key="1">
    <citation type="submission" date="2019-03" db="EMBL/GenBank/DDBJ databases">
        <title>Genomic Encyclopedia of Type Strains, Phase IV (KMG-IV): sequencing the most valuable type-strain genomes for metagenomic binning, comparative biology and taxonomic classification.</title>
        <authorList>
            <person name="Goeker M."/>
        </authorList>
    </citation>
    <scope>NUCLEOTIDE SEQUENCE [LARGE SCALE GENOMIC DNA]</scope>
    <source>
        <strain evidence="2 3">DSM 14836</strain>
    </source>
</reference>
<feature type="transmembrane region" description="Helical" evidence="1">
    <location>
        <begin position="488"/>
        <end position="507"/>
    </location>
</feature>
<evidence type="ECO:0000313" key="2">
    <source>
        <dbReference type="EMBL" id="TCP24977.1"/>
    </source>
</evidence>
<dbReference type="RefSeq" id="WP_243693092.1">
    <property type="nucleotide sequence ID" value="NZ_SLXM01000004.1"/>
</dbReference>
<keyword evidence="1" id="KW-1133">Transmembrane helix</keyword>
<feature type="transmembrane region" description="Helical" evidence="1">
    <location>
        <begin position="58"/>
        <end position="79"/>
    </location>
</feature>
<name>A0A4R2NT11_9FLAO</name>
<organism evidence="2 3">
    <name type="scientific">Tenacibaculum skagerrakense</name>
    <dbReference type="NCBI Taxonomy" id="186571"/>
    <lineage>
        <taxon>Bacteria</taxon>
        <taxon>Pseudomonadati</taxon>
        <taxon>Bacteroidota</taxon>
        <taxon>Flavobacteriia</taxon>
        <taxon>Flavobacteriales</taxon>
        <taxon>Flavobacteriaceae</taxon>
        <taxon>Tenacibaculum</taxon>
    </lineage>
</organism>
<gene>
    <name evidence="2" type="ORF">EV195_1047</name>
</gene>
<feature type="transmembrane region" description="Helical" evidence="1">
    <location>
        <begin position="258"/>
        <end position="279"/>
    </location>
</feature>
<comment type="caution">
    <text evidence="2">The sequence shown here is derived from an EMBL/GenBank/DDBJ whole genome shotgun (WGS) entry which is preliminary data.</text>
</comment>
<feature type="transmembrane region" description="Helical" evidence="1">
    <location>
        <begin position="20"/>
        <end position="38"/>
    </location>
</feature>
<feature type="transmembrane region" description="Helical" evidence="1">
    <location>
        <begin position="114"/>
        <end position="135"/>
    </location>
</feature>
<evidence type="ECO:0008006" key="4">
    <source>
        <dbReference type="Google" id="ProtNLM"/>
    </source>
</evidence>
<dbReference type="EMBL" id="SLXM01000004">
    <property type="protein sequence ID" value="TCP24977.1"/>
    <property type="molecule type" value="Genomic_DNA"/>
</dbReference>
<dbReference type="GO" id="GO:0140359">
    <property type="term" value="F:ABC-type transporter activity"/>
    <property type="evidence" value="ECO:0007669"/>
    <property type="project" value="InterPro"/>
</dbReference>
<accession>A0A4R2NT11</accession>
<dbReference type="AlphaFoldDB" id="A0A4R2NT11"/>
<protein>
    <recommendedName>
        <fullName evidence="4">ABC-2 type transport system permease protein</fullName>
    </recommendedName>
</protein>
<keyword evidence="1" id="KW-0812">Transmembrane</keyword>
<dbReference type="GO" id="GO:0016020">
    <property type="term" value="C:membrane"/>
    <property type="evidence" value="ECO:0007669"/>
    <property type="project" value="UniProtKB-SubCell"/>
</dbReference>
<feature type="transmembrane region" description="Helical" evidence="1">
    <location>
        <begin position="400"/>
        <end position="424"/>
    </location>
</feature>
<keyword evidence="3" id="KW-1185">Reference proteome</keyword>
<evidence type="ECO:0000313" key="3">
    <source>
        <dbReference type="Proteomes" id="UP000294564"/>
    </source>
</evidence>
<keyword evidence="1" id="KW-0472">Membrane</keyword>
<dbReference type="Proteomes" id="UP000294564">
    <property type="component" value="Unassembled WGS sequence"/>
</dbReference>
<feature type="transmembrane region" description="Helical" evidence="1">
    <location>
        <begin position="430"/>
        <end position="451"/>
    </location>
</feature>
<evidence type="ECO:0000256" key="1">
    <source>
        <dbReference type="SAM" id="Phobius"/>
    </source>
</evidence>
<feature type="transmembrane region" description="Helical" evidence="1">
    <location>
        <begin position="175"/>
        <end position="193"/>
    </location>
</feature>
<sequence>MYIFPLIKYSYLQRVRNYNFLITLCASLAVAYTFVPAPDANYSTIRIVDYVGHYNSAWFGYVSAIMSSLFLSLVGFYLINGGIKIDIQTKVGQIIATTKVNNSTYLFSKVISGFLILLTILGIVLIMNIALFHLYNENFPFEIFQFIKPYLIITIPTLFCIAVLAVAFEVFFRKYIILQNIGFFFLFSFLMLSSRTREDYFSFDMLGTQIVMNKMENQVRELTQGDRIKELSIGYVIGNKNATKKFHFNGMEFPYSFVISRILWVTLGALLIFLITGFFHRFSLNEKSVQKTPKIAIKTGITNKEIYISGLSKLTTNFSILPLLKTELLLLIRKGEKWFWFINTIGMLLLAILPLEIAHQFVLPILWFSQVSRISELTTKEFTNKVHYFAFASFKPLHRLLISQLLASSILLIFLAIPLLARLILVSNFIALSSIILGGIFLVFLAAAFGIITKGKKLFEIVFFMITYININKIPFMDYFGALSQNNFLPIKLTICILTLGSVVFCIRNYQLKTS</sequence>
<feature type="transmembrane region" description="Helical" evidence="1">
    <location>
        <begin position="147"/>
        <end position="168"/>
    </location>
</feature>
<proteinExistence type="predicted"/>
<feature type="transmembrane region" description="Helical" evidence="1">
    <location>
        <begin position="338"/>
        <end position="355"/>
    </location>
</feature>